<organism evidence="2 6">
    <name type="scientific">Polynucleobacter paneuropaeus</name>
    <dbReference type="NCBI Taxonomy" id="2527775"/>
    <lineage>
        <taxon>Bacteria</taxon>
        <taxon>Pseudomonadati</taxon>
        <taxon>Pseudomonadota</taxon>
        <taxon>Betaproteobacteria</taxon>
        <taxon>Burkholderiales</taxon>
        <taxon>Burkholderiaceae</taxon>
        <taxon>Polynucleobacter</taxon>
    </lineage>
</organism>
<feature type="transmembrane region" description="Helical" evidence="1">
    <location>
        <begin position="223"/>
        <end position="241"/>
    </location>
</feature>
<keyword evidence="1" id="KW-0472">Membrane</keyword>
<dbReference type="RefSeq" id="WP_112236849.1">
    <property type="nucleotide sequence ID" value="NZ_CBCSBS010000002.1"/>
</dbReference>
<name>A0A2Z4JUS3_9BURK</name>
<dbReference type="EMBL" id="QMCH01000001">
    <property type="protein sequence ID" value="RAZ43599.1"/>
    <property type="molecule type" value="Genomic_DNA"/>
</dbReference>
<dbReference type="EMBL" id="CP030085">
    <property type="protein sequence ID" value="AWW50536.1"/>
    <property type="molecule type" value="Genomic_DNA"/>
</dbReference>
<proteinExistence type="predicted"/>
<dbReference type="KEGG" id="poh:DPM16_07990"/>
<dbReference type="EMBL" id="JAANGI010000001">
    <property type="protein sequence ID" value="MBT8591469.1"/>
    <property type="molecule type" value="Genomic_DNA"/>
</dbReference>
<evidence type="ECO:0000313" key="2">
    <source>
        <dbReference type="EMBL" id="AWW50536.1"/>
    </source>
</evidence>
<dbReference type="Proteomes" id="UP000248592">
    <property type="component" value="Chromosome"/>
</dbReference>
<reference evidence="3" key="4">
    <citation type="journal article" date="2021" name="Genome Biol. Evol.">
        <title>Continental-Scale Gene Flow Prevents Allopatric Divergence of Pelagic Freshwater Bacteria.</title>
        <authorList>
            <person name="Hoetzinger M."/>
            <person name="Pitt A."/>
            <person name="Huemer A."/>
            <person name="Hahn M.W."/>
        </authorList>
    </citation>
    <scope>NUCLEOTIDE SEQUENCE</scope>
    <source>
        <strain evidence="4">AP-YLGG-20-G6</strain>
        <strain evidence="3">SM1-W8</strain>
    </source>
</reference>
<evidence type="ECO:0000256" key="1">
    <source>
        <dbReference type="SAM" id="Phobius"/>
    </source>
</evidence>
<dbReference type="Proteomes" id="UP000762271">
    <property type="component" value="Unassembled WGS sequence"/>
</dbReference>
<dbReference type="Proteomes" id="UP000783102">
    <property type="component" value="Unassembled WGS sequence"/>
</dbReference>
<reference evidence="6" key="1">
    <citation type="submission" date="2018-06" db="EMBL/GenBank/DDBJ databases">
        <title>Description of a new Polynucleobacter species.</title>
        <authorList>
            <person name="Hahn M.W."/>
        </authorList>
    </citation>
    <scope>NUCLEOTIDE SEQUENCE [LARGE SCALE GENOMIC DNA]</scope>
    <source>
        <strain evidence="6">MG-25-Pas1-D2</strain>
    </source>
</reference>
<feature type="transmembrane region" description="Helical" evidence="1">
    <location>
        <begin position="200"/>
        <end position="217"/>
    </location>
</feature>
<gene>
    <name evidence="5" type="ORF">DP176_01000</name>
    <name evidence="4" type="ORF">G6693_05945</name>
    <name evidence="3" type="ORF">G6731_06520</name>
    <name evidence="2" type="ORF">Pas1_09165</name>
</gene>
<dbReference type="EMBL" id="JAANEY010000001">
    <property type="protein sequence ID" value="MBT8551611.1"/>
    <property type="molecule type" value="Genomic_DNA"/>
</dbReference>
<feature type="transmembrane region" description="Helical" evidence="1">
    <location>
        <begin position="64"/>
        <end position="88"/>
    </location>
</feature>
<feature type="transmembrane region" description="Helical" evidence="1">
    <location>
        <begin position="100"/>
        <end position="117"/>
    </location>
</feature>
<sequence length="258" mass="28237">MPVQFLQALTSPHRSMRSDFHLGVYMAFVAGAVNAGGFLAIARYTSHMSGIIAGIGDDLALSRLLPVLGGLSLLAAFLLGAMTTAMIVSWGRRRAIHSQFALPLLFEAFLLLIFGFVGDHLSFYVPLTVPAIALLLCFVMGLQNAIVTKVSRAEIRTTHMTGVITDIGIELGKLLYWNKSQEANQHHFVEANRDRLKTHASIFLMFLLGGIIGAISFKKFGFISVVPLSLSLMVIAALQVFRDIKNIYKRLIEGKEGC</sequence>
<feature type="transmembrane region" description="Helical" evidence="1">
    <location>
        <begin position="20"/>
        <end position="44"/>
    </location>
</feature>
<keyword evidence="1" id="KW-1133">Transmembrane helix</keyword>
<dbReference type="PANTHER" id="PTHR37314">
    <property type="entry name" value="SLR0142 PROTEIN"/>
    <property type="match status" value="1"/>
</dbReference>
<dbReference type="AlphaFoldDB" id="A0A2Z4JUS3"/>
<dbReference type="Pfam" id="PF06912">
    <property type="entry name" value="DUF1275"/>
    <property type="match status" value="1"/>
</dbReference>
<feature type="transmembrane region" description="Helical" evidence="1">
    <location>
        <begin position="123"/>
        <end position="142"/>
    </location>
</feature>
<keyword evidence="7" id="KW-1185">Reference proteome</keyword>
<evidence type="ECO:0000313" key="7">
    <source>
        <dbReference type="Proteomes" id="UP000251072"/>
    </source>
</evidence>
<reference evidence="5 7" key="2">
    <citation type="submission" date="2018-06" db="EMBL/GenBank/DDBJ databases">
        <title>Genome of strain Polynucleobacter sp. FUKU-NW-11.</title>
        <authorList>
            <person name="Hahn M.W."/>
        </authorList>
    </citation>
    <scope>NUCLEOTIDE SEQUENCE [LARGE SCALE GENOMIC DNA]</scope>
    <source>
        <strain evidence="5">FUKU-NW-11</strain>
        <strain evidence="7">FUKU-NW11</strain>
    </source>
</reference>
<reference evidence="2" key="3">
    <citation type="journal article" date="2019" name="Int. J. Syst. Evol. Microbiol.">
        <title>Polynucleobacter paneuropaeus sp. nov., characterized by six strains isolated from freshwater lakes located along a 3000 km north-south cross-section across Europe.</title>
        <authorList>
            <person name="Hoetzinger M."/>
            <person name="Schmidt J."/>
            <person name="Pitt A."/>
            <person name="Koll U."/>
            <person name="Lang E."/>
            <person name="Hahn M.W."/>
        </authorList>
    </citation>
    <scope>NUCLEOTIDE SEQUENCE</scope>
    <source>
        <strain evidence="2">MG-25-Pas1-D2</strain>
    </source>
</reference>
<dbReference type="Proteomes" id="UP000251072">
    <property type="component" value="Unassembled WGS sequence"/>
</dbReference>
<evidence type="ECO:0000313" key="6">
    <source>
        <dbReference type="Proteomes" id="UP000248592"/>
    </source>
</evidence>
<evidence type="ECO:0000313" key="4">
    <source>
        <dbReference type="EMBL" id="MBT8591469.1"/>
    </source>
</evidence>
<evidence type="ECO:0000313" key="3">
    <source>
        <dbReference type="EMBL" id="MBT8551611.1"/>
    </source>
</evidence>
<dbReference type="InterPro" id="IPR010699">
    <property type="entry name" value="DUF1275"/>
</dbReference>
<protein>
    <submittedName>
        <fullName evidence="2">DUF1275 domain-containing protein</fullName>
    </submittedName>
</protein>
<evidence type="ECO:0000313" key="5">
    <source>
        <dbReference type="EMBL" id="RAZ43599.1"/>
    </source>
</evidence>
<accession>A0A2Z4JUS3</accession>
<keyword evidence="1" id="KW-0812">Transmembrane</keyword>
<dbReference type="PANTHER" id="PTHR37314:SF4">
    <property type="entry name" value="UPF0700 TRANSMEMBRANE PROTEIN YOAK"/>
    <property type="match status" value="1"/>
</dbReference>